<sequence>MSIHIRLRINDSWTHSIEFKSASGGVALTLSYHPIKALYSRYYASGSWTGICKLIESLTSKKGHDRLGEHLQPISIYGSALFEIRQNLRISTFLTVSHFVRLQRTILYFSELIHS</sequence>
<proteinExistence type="predicted"/>
<evidence type="ECO:0000313" key="2">
    <source>
        <dbReference type="Proteomes" id="UP000499080"/>
    </source>
</evidence>
<accession>A0A4Y2T3L8</accession>
<dbReference type="EMBL" id="BGPR01025914">
    <property type="protein sequence ID" value="GBN95204.1"/>
    <property type="molecule type" value="Genomic_DNA"/>
</dbReference>
<gene>
    <name evidence="1" type="ORF">AVEN_158821_1</name>
</gene>
<keyword evidence="2" id="KW-1185">Reference proteome</keyword>
<comment type="caution">
    <text evidence="1">The sequence shown here is derived from an EMBL/GenBank/DDBJ whole genome shotgun (WGS) entry which is preliminary data.</text>
</comment>
<organism evidence="1 2">
    <name type="scientific">Araneus ventricosus</name>
    <name type="common">Orbweaver spider</name>
    <name type="synonym">Epeira ventricosa</name>
    <dbReference type="NCBI Taxonomy" id="182803"/>
    <lineage>
        <taxon>Eukaryota</taxon>
        <taxon>Metazoa</taxon>
        <taxon>Ecdysozoa</taxon>
        <taxon>Arthropoda</taxon>
        <taxon>Chelicerata</taxon>
        <taxon>Arachnida</taxon>
        <taxon>Araneae</taxon>
        <taxon>Araneomorphae</taxon>
        <taxon>Entelegynae</taxon>
        <taxon>Araneoidea</taxon>
        <taxon>Araneidae</taxon>
        <taxon>Araneus</taxon>
    </lineage>
</organism>
<name>A0A4Y2T3L8_ARAVE</name>
<evidence type="ECO:0000313" key="1">
    <source>
        <dbReference type="EMBL" id="GBN95204.1"/>
    </source>
</evidence>
<protein>
    <submittedName>
        <fullName evidence="1">Uncharacterized protein</fullName>
    </submittedName>
</protein>
<dbReference type="Proteomes" id="UP000499080">
    <property type="component" value="Unassembled WGS sequence"/>
</dbReference>
<reference evidence="1 2" key="1">
    <citation type="journal article" date="2019" name="Sci. Rep.">
        <title>Orb-weaving spider Araneus ventricosus genome elucidates the spidroin gene catalogue.</title>
        <authorList>
            <person name="Kono N."/>
            <person name="Nakamura H."/>
            <person name="Ohtoshi R."/>
            <person name="Moran D.A.P."/>
            <person name="Shinohara A."/>
            <person name="Yoshida Y."/>
            <person name="Fujiwara M."/>
            <person name="Mori M."/>
            <person name="Tomita M."/>
            <person name="Arakawa K."/>
        </authorList>
    </citation>
    <scope>NUCLEOTIDE SEQUENCE [LARGE SCALE GENOMIC DNA]</scope>
</reference>
<dbReference type="AlphaFoldDB" id="A0A4Y2T3L8"/>